<evidence type="ECO:0000313" key="3">
    <source>
        <dbReference type="Proteomes" id="UP001153269"/>
    </source>
</evidence>
<evidence type="ECO:0000256" key="1">
    <source>
        <dbReference type="SAM" id="MobiDB-lite"/>
    </source>
</evidence>
<feature type="compositionally biased region" description="Basic residues" evidence="1">
    <location>
        <begin position="13"/>
        <end position="26"/>
    </location>
</feature>
<reference evidence="2" key="1">
    <citation type="submission" date="2020-03" db="EMBL/GenBank/DDBJ databases">
        <authorList>
            <person name="Weist P."/>
        </authorList>
    </citation>
    <scope>NUCLEOTIDE SEQUENCE</scope>
</reference>
<dbReference type="Proteomes" id="UP001153269">
    <property type="component" value="Unassembled WGS sequence"/>
</dbReference>
<evidence type="ECO:0000313" key="2">
    <source>
        <dbReference type="EMBL" id="CAB1420302.1"/>
    </source>
</evidence>
<sequence>MEESKEGWWKAGGGKRRQKQQKKSRMERKEMKVGGKVVEGERVGGGLPTLQTAWCIAWGKWSEVLAPPTCTPTTNFSPSSSHTLLCFPGEPDSTAGLIKPREAERQKKDGGGKRGLCFLLKLCRTEKTNGPMPLKGEAVKGFVTTESVEYRQLQLICAPVMKGSSFDIKTRSCDYSAQRRLLRAQHIQPPSYSLRVMDDIKAAPQTLPLKTLAGSSSIHLL</sequence>
<feature type="region of interest" description="Disordered" evidence="1">
    <location>
        <begin position="1"/>
        <end position="33"/>
    </location>
</feature>
<name>A0A9N7YBP4_PLEPL</name>
<proteinExistence type="predicted"/>
<keyword evidence="3" id="KW-1185">Reference proteome</keyword>
<dbReference type="AlphaFoldDB" id="A0A9N7YBP4"/>
<organism evidence="2 3">
    <name type="scientific">Pleuronectes platessa</name>
    <name type="common">European plaice</name>
    <dbReference type="NCBI Taxonomy" id="8262"/>
    <lineage>
        <taxon>Eukaryota</taxon>
        <taxon>Metazoa</taxon>
        <taxon>Chordata</taxon>
        <taxon>Craniata</taxon>
        <taxon>Vertebrata</taxon>
        <taxon>Euteleostomi</taxon>
        <taxon>Actinopterygii</taxon>
        <taxon>Neopterygii</taxon>
        <taxon>Teleostei</taxon>
        <taxon>Neoteleostei</taxon>
        <taxon>Acanthomorphata</taxon>
        <taxon>Carangaria</taxon>
        <taxon>Pleuronectiformes</taxon>
        <taxon>Pleuronectoidei</taxon>
        <taxon>Pleuronectidae</taxon>
        <taxon>Pleuronectes</taxon>
    </lineage>
</organism>
<protein>
    <submittedName>
        <fullName evidence="2">Uncharacterized protein</fullName>
    </submittedName>
</protein>
<gene>
    <name evidence="2" type="ORF">PLEPLA_LOCUS8177</name>
</gene>
<dbReference type="EMBL" id="CADEAL010000446">
    <property type="protein sequence ID" value="CAB1420302.1"/>
    <property type="molecule type" value="Genomic_DNA"/>
</dbReference>
<comment type="caution">
    <text evidence="2">The sequence shown here is derived from an EMBL/GenBank/DDBJ whole genome shotgun (WGS) entry which is preliminary data.</text>
</comment>
<accession>A0A9N7YBP4</accession>